<gene>
    <name evidence="5" type="ORF">NRIC_13730</name>
</gene>
<organism evidence="5 6">
    <name type="scientific">Enterococcus florum</name>
    <dbReference type="NCBI Taxonomy" id="2480627"/>
    <lineage>
        <taxon>Bacteria</taxon>
        <taxon>Bacillati</taxon>
        <taxon>Bacillota</taxon>
        <taxon>Bacilli</taxon>
        <taxon>Lactobacillales</taxon>
        <taxon>Enterococcaceae</taxon>
        <taxon>Enterococcus</taxon>
    </lineage>
</organism>
<feature type="compositionally biased region" description="Basic and acidic residues" evidence="1">
    <location>
        <begin position="73"/>
        <end position="120"/>
    </location>
</feature>
<dbReference type="Pfam" id="PF18708">
    <property type="entry name" value="MapZ_C2"/>
    <property type="match status" value="1"/>
</dbReference>
<dbReference type="InterPro" id="IPR040532">
    <property type="entry name" value="MapZ_C2"/>
</dbReference>
<accession>A0A4P5PD82</accession>
<dbReference type="AlphaFoldDB" id="A0A4P5PD82"/>
<evidence type="ECO:0000259" key="3">
    <source>
        <dbReference type="Pfam" id="PF18041"/>
    </source>
</evidence>
<evidence type="ECO:0000256" key="1">
    <source>
        <dbReference type="SAM" id="MobiDB-lite"/>
    </source>
</evidence>
<evidence type="ECO:0000259" key="4">
    <source>
        <dbReference type="Pfam" id="PF18708"/>
    </source>
</evidence>
<keyword evidence="2" id="KW-0812">Transmembrane</keyword>
<name>A0A4P5PD82_9ENTE</name>
<feature type="domain" description="MapZ extracellular" evidence="3">
    <location>
        <begin position="170"/>
        <end position="296"/>
    </location>
</feature>
<keyword evidence="2" id="KW-0472">Membrane</keyword>
<evidence type="ECO:0000313" key="5">
    <source>
        <dbReference type="EMBL" id="GCF93482.1"/>
    </source>
</evidence>
<feature type="region of interest" description="Disordered" evidence="1">
    <location>
        <begin position="48"/>
        <end position="142"/>
    </location>
</feature>
<dbReference type="Proteomes" id="UP000290567">
    <property type="component" value="Unassembled WGS sequence"/>
</dbReference>
<comment type="caution">
    <text evidence="5">The sequence shown here is derived from an EMBL/GenBank/DDBJ whole genome shotgun (WGS) entry which is preliminary data.</text>
</comment>
<keyword evidence="2" id="KW-1133">Transmembrane helix</keyword>
<feature type="domain" description="MapZ extracellular C-terminal" evidence="4">
    <location>
        <begin position="386"/>
        <end position="478"/>
    </location>
</feature>
<sequence>MKCPNCQAELDERLAICLSCGFSLTTDHSQKDIEWSELAQMTIEEVEQHFEQHSKDIEEEDSKEETNPILAEYIREHKEEATPDPKPKPIEIDLSQKADDSPEEKVEEEPKPPEVNKEPEEPPLENESEPSTNAGSSKPRHSSHKLRYFALVAVLIFCVWSGYQYYSVKQAEAKEIELAKKENQQVKQVKSAIADFYTDKQQTFLKPEALEKDTTDLKKLIEDHKDHQAYTQLQSAYDRLVEKQKLTQSVNQLFTAPAIQGDALADSLQLKSDQAILLTANTADQSFNQLMNQAITTAKEQRAKLEIAKQMTEQLLSEETLTESATREQYDAAKTAVAAVANQALVEPQKQELTKVEQALTEKEAQAAEQARQTPLFQTNRQNLPILNQDQGQINDASNPAWTWNAGIQSKVIQTCIDRGYIVEGGYSLEPVQIINGEGYYNLYATSNRAPLTSGYSASDLPMYLVTINCKTGWFQGNGGH</sequence>
<proteinExistence type="predicted"/>
<dbReference type="Pfam" id="PF18041">
    <property type="entry name" value="MapZ_EC1"/>
    <property type="match status" value="1"/>
</dbReference>
<dbReference type="InterPro" id="IPR041295">
    <property type="entry name" value="MapZ_EC1"/>
</dbReference>
<reference evidence="6" key="1">
    <citation type="submission" date="2019-02" db="EMBL/GenBank/DDBJ databases">
        <title>Draft genome sequence of Enterococcus sp. Gos25-1.</title>
        <authorList>
            <person name="Tanaka N."/>
            <person name="Shiwa Y."/>
            <person name="Fujita N."/>
        </authorList>
    </citation>
    <scope>NUCLEOTIDE SEQUENCE [LARGE SCALE GENOMIC DNA]</scope>
    <source>
        <strain evidence="6">Gos25-1</strain>
    </source>
</reference>
<evidence type="ECO:0000313" key="6">
    <source>
        <dbReference type="Proteomes" id="UP000290567"/>
    </source>
</evidence>
<dbReference type="RefSeq" id="WP_227873754.1">
    <property type="nucleotide sequence ID" value="NZ_BJCC01000010.1"/>
</dbReference>
<keyword evidence="6" id="KW-1185">Reference proteome</keyword>
<dbReference type="EMBL" id="BJCC01000010">
    <property type="protein sequence ID" value="GCF93482.1"/>
    <property type="molecule type" value="Genomic_DNA"/>
</dbReference>
<evidence type="ECO:0000256" key="2">
    <source>
        <dbReference type="SAM" id="Phobius"/>
    </source>
</evidence>
<feature type="transmembrane region" description="Helical" evidence="2">
    <location>
        <begin position="146"/>
        <end position="166"/>
    </location>
</feature>
<protein>
    <submittedName>
        <fullName evidence="5">Uncharacterized protein</fullName>
    </submittedName>
</protein>